<evidence type="ECO:0000256" key="1">
    <source>
        <dbReference type="SAM" id="MobiDB-lite"/>
    </source>
</evidence>
<dbReference type="PROSITE" id="PS50878">
    <property type="entry name" value="RT_POL"/>
    <property type="match status" value="1"/>
</dbReference>
<keyword evidence="5" id="KW-1185">Reference proteome</keyword>
<dbReference type="GO" id="GO:0016706">
    <property type="term" value="F:2-oxoglutarate-dependent dioxygenase activity"/>
    <property type="evidence" value="ECO:0007669"/>
    <property type="project" value="InterPro"/>
</dbReference>
<keyword evidence="2" id="KW-0812">Transmembrane</keyword>
<dbReference type="Pfam" id="PF09004">
    <property type="entry name" value="ALKBH8_N"/>
    <property type="match status" value="1"/>
</dbReference>
<dbReference type="Ensembl" id="ENSONIT00000043877.1">
    <property type="protein sequence ID" value="ENSONIP00000036000.1"/>
    <property type="gene ID" value="ENSONIG00000031998.1"/>
</dbReference>
<evidence type="ECO:0000259" key="3">
    <source>
        <dbReference type="PROSITE" id="PS50878"/>
    </source>
</evidence>
<reference evidence="5" key="1">
    <citation type="submission" date="2012-01" db="EMBL/GenBank/DDBJ databases">
        <title>The Genome Sequence of Oreochromis niloticus (Nile Tilapia).</title>
        <authorList>
            <consortium name="Broad Institute Genome Assembly Team"/>
            <consortium name="Broad Institute Sequencing Platform"/>
            <person name="Di Palma F."/>
            <person name="Johnson J."/>
            <person name="Lander E.S."/>
            <person name="Lindblad-Toh K."/>
        </authorList>
    </citation>
    <scope>NUCLEOTIDE SEQUENCE [LARGE SCALE GENOMIC DNA]</scope>
</reference>
<accession>A0A669BNM4</accession>
<keyword evidence="2" id="KW-1133">Transmembrane helix</keyword>
<evidence type="ECO:0000313" key="4">
    <source>
        <dbReference type="Ensembl" id="ENSONIP00000036000.1"/>
    </source>
</evidence>
<dbReference type="InterPro" id="IPR000477">
    <property type="entry name" value="RT_dom"/>
</dbReference>
<dbReference type="OMA" id="PCCRIAL"/>
<dbReference type="AlphaFoldDB" id="A0A669BNM4"/>
<dbReference type="InterPro" id="IPR036691">
    <property type="entry name" value="Endo/exonu/phosph_ase_sf"/>
</dbReference>
<evidence type="ECO:0000256" key="2">
    <source>
        <dbReference type="SAM" id="Phobius"/>
    </source>
</evidence>
<dbReference type="GO" id="GO:0008168">
    <property type="term" value="F:methyltransferase activity"/>
    <property type="evidence" value="ECO:0007669"/>
    <property type="project" value="InterPro"/>
</dbReference>
<proteinExistence type="predicted"/>
<dbReference type="PANTHER" id="PTHR47510:SF3">
    <property type="entry name" value="ENDO_EXONUCLEASE_PHOSPHATASE DOMAIN-CONTAINING PROTEIN"/>
    <property type="match status" value="1"/>
</dbReference>
<dbReference type="Gene3D" id="3.60.10.10">
    <property type="entry name" value="Endonuclease/exonuclease/phosphatase"/>
    <property type="match status" value="1"/>
</dbReference>
<feature type="compositionally biased region" description="Basic residues" evidence="1">
    <location>
        <begin position="80"/>
        <end position="98"/>
    </location>
</feature>
<feature type="transmembrane region" description="Helical" evidence="2">
    <location>
        <begin position="12"/>
        <end position="31"/>
    </location>
</feature>
<name>A0A669BNM4_ORENI</name>
<dbReference type="InParanoid" id="A0A669BNM4"/>
<dbReference type="SUPFAM" id="SSF56672">
    <property type="entry name" value="DNA/RNA polymerases"/>
    <property type="match status" value="1"/>
</dbReference>
<dbReference type="InterPro" id="IPR015095">
    <property type="entry name" value="AlkB_hom8_N"/>
</dbReference>
<feature type="region of interest" description="Disordered" evidence="1">
    <location>
        <begin position="78"/>
        <end position="98"/>
    </location>
</feature>
<evidence type="ECO:0000313" key="5">
    <source>
        <dbReference type="Proteomes" id="UP000005207"/>
    </source>
</evidence>
<dbReference type="GeneTree" id="ENSGT01020000230367"/>
<feature type="domain" description="Reverse transcriptase" evidence="3">
    <location>
        <begin position="566"/>
        <end position="834"/>
    </location>
</feature>
<sequence>MARPRPDTFLTAPLRLSTFLVFYLFFALVYIPKSSSLIVYDGRSLVNIGDKVAHLILDTFKPDPSWPPEILRGAENNKGRAARTKKRRGKRAGIRNRLRQQAHRAPLPSILLANVQSMENKLDDLRARVTFQRDMRDCNILCFTETWLTPTVPDQAVTPSDSFFVLRADRTAESNKTKGGGVCFMVNRKWCDARSISTLSSSCSPHLEFLSIKCRPFYLPREFNSVIATAVYIPPQADTGMALSELHDVLSSLQNKDTGAALIVAGDFNKANLRQVMPNFYQHVSCPTRGDRILDHCYTPYKQGYKAVSHPAFGKSDHNAIFLIPQYKQNIRREEVTTREVKRWSAQSEATLQDALDDVDWDMFRACAVNINEFTEVAVSFVSMLAEEIIPTARVTTFPNQKPWMDRSIRAAVNARTATYNAGLATGDMSVRRAVRDAKRRYRERVESRFHQGDTRSMWHGLRTITDYKPRDTAPIDADSAFTNELNQFYARFEVSQAANAVYRWTTEDNDVINERPVTSFAEHDVRAALRRVNTRKAAGPDGITGRLLRCCADQLAGVFTYIFNESLAKSVVPTCFKRSTIIPVPKNSKPSSLNDYRPVALTSVVMKVFERLLKNIISSSIPDSTDPLQFAYRPNRSTEDAIAHVLHTTLSHVDKKQGNYVRMLFVDYSSAFNTIVPSRLFTKLRDLGLNSRLCAWVLDFLTGRTQVVRVGGCVSDSITINTGAPQGCVLSPLLYSLYTSDCVATHGSNTIVKFADDTVVLGAISNSDEAAYMDEVKNLASWCQDNHLQLNVSKTKELVVDFRRSQHRDYKPIFINGAPVERVQSFKYLGVHISSDLTWAAHIQVQTKKARQRLYHLRQLRKFRVSPKILRIFYTGAVESILTQNMTAWFGNSCVKDQKALQRVIRTAEPCCRIALPPLQDTYTRRCRTRATQILKDPSHPGNKLFQLLQSGRRFRNIRARTERLKKSFYPQAIQTLNQHPPHTHTHTHPPSHIIYN</sequence>
<reference evidence="4" key="2">
    <citation type="submission" date="2025-08" db="UniProtKB">
        <authorList>
            <consortium name="Ensembl"/>
        </authorList>
    </citation>
    <scope>IDENTIFICATION</scope>
</reference>
<dbReference type="SUPFAM" id="SSF56219">
    <property type="entry name" value="DNase I-like"/>
    <property type="match status" value="1"/>
</dbReference>
<keyword evidence="2" id="KW-0472">Membrane</keyword>
<feature type="region of interest" description="Disordered" evidence="1">
    <location>
        <begin position="979"/>
        <end position="998"/>
    </location>
</feature>
<reference evidence="4" key="3">
    <citation type="submission" date="2025-09" db="UniProtKB">
        <authorList>
            <consortium name="Ensembl"/>
        </authorList>
    </citation>
    <scope>IDENTIFICATION</scope>
</reference>
<dbReference type="PANTHER" id="PTHR47510">
    <property type="entry name" value="REVERSE TRANSCRIPTASE DOMAIN-CONTAINING PROTEIN"/>
    <property type="match status" value="1"/>
</dbReference>
<organism evidence="4 5">
    <name type="scientific">Oreochromis niloticus</name>
    <name type="common">Nile tilapia</name>
    <name type="synonym">Tilapia nilotica</name>
    <dbReference type="NCBI Taxonomy" id="8128"/>
    <lineage>
        <taxon>Eukaryota</taxon>
        <taxon>Metazoa</taxon>
        <taxon>Chordata</taxon>
        <taxon>Craniata</taxon>
        <taxon>Vertebrata</taxon>
        <taxon>Euteleostomi</taxon>
        <taxon>Actinopterygii</taxon>
        <taxon>Neopterygii</taxon>
        <taxon>Teleostei</taxon>
        <taxon>Neoteleostei</taxon>
        <taxon>Acanthomorphata</taxon>
        <taxon>Ovalentaria</taxon>
        <taxon>Cichlomorphae</taxon>
        <taxon>Cichliformes</taxon>
        <taxon>Cichlidae</taxon>
        <taxon>African cichlids</taxon>
        <taxon>Pseudocrenilabrinae</taxon>
        <taxon>Oreochromini</taxon>
        <taxon>Oreochromis</taxon>
    </lineage>
</organism>
<dbReference type="CDD" id="cd01650">
    <property type="entry name" value="RT_nLTR_like"/>
    <property type="match status" value="1"/>
</dbReference>
<dbReference type="InterPro" id="IPR043502">
    <property type="entry name" value="DNA/RNA_pol_sf"/>
</dbReference>
<protein>
    <recommendedName>
        <fullName evidence="3">Reverse transcriptase domain-containing protein</fullName>
    </recommendedName>
</protein>
<dbReference type="Pfam" id="PF00078">
    <property type="entry name" value="RVT_1"/>
    <property type="match status" value="1"/>
</dbReference>
<dbReference type="Proteomes" id="UP000005207">
    <property type="component" value="Linkage group LG4"/>
</dbReference>